<dbReference type="NCBIfam" id="TIGR00231">
    <property type="entry name" value="small_GTP"/>
    <property type="match status" value="1"/>
</dbReference>
<evidence type="ECO:0000256" key="3">
    <source>
        <dbReference type="ARBA" id="ARBA00022741"/>
    </source>
</evidence>
<sequence>MSDFDPLTFDPENIDPEELAELAGEEKDSDNLESARASLDDIAPEHRVPEGFRSGFVAIVGRPNVGKSTLVNALVGRKVVITSDRPETTRRDIRAIMTRPDSQLVLVDTPGIHRPRTLLGRRLDDMVDESLSEVDAVCFLLPADQKIGPGDERILRKLQDQFARTKEEPTSPRYWRKPVICVVTKIDQLSKKKLVDKLIEVDQFGHFSEIVAVSALEGDNTDEVAKVLINAVPEGPKMYPDDVLTEESAEQTIAELIREAFLEELNDELPHSLAVVVDDIVKPEPGETDENGNPAKAHVYVSLYVERDSQKPIIIGRKAKNLVYVKKRVRTAVNRAVGMRSSLDLHVKLARDWQSDPRALNRFGF</sequence>
<dbReference type="PROSITE" id="PS51713">
    <property type="entry name" value="G_ERA"/>
    <property type="match status" value="1"/>
</dbReference>
<dbReference type="AlphaFoldDB" id="A0A261FA47"/>
<keyword evidence="6" id="KW-0472">Membrane</keyword>
<organism evidence="9 10">
    <name type="scientific">Aeriscardovia aeriphila</name>
    <dbReference type="NCBI Taxonomy" id="218139"/>
    <lineage>
        <taxon>Bacteria</taxon>
        <taxon>Bacillati</taxon>
        <taxon>Actinomycetota</taxon>
        <taxon>Actinomycetes</taxon>
        <taxon>Bifidobacteriales</taxon>
        <taxon>Bifidobacteriaceae</taxon>
        <taxon>Aeriscardovia</taxon>
    </lineage>
</organism>
<keyword evidence="3 6" id="KW-0547">Nucleotide-binding</keyword>
<dbReference type="OrthoDB" id="9805918at2"/>
<dbReference type="Gene3D" id="3.30.300.20">
    <property type="match status" value="1"/>
</dbReference>
<evidence type="ECO:0000256" key="5">
    <source>
        <dbReference type="ARBA" id="ARBA00023134"/>
    </source>
</evidence>
<dbReference type="RefSeq" id="WP_094689551.1">
    <property type="nucleotide sequence ID" value="NZ_JACBYZ010000001.1"/>
</dbReference>
<feature type="region of interest" description="G4" evidence="7">
    <location>
        <begin position="184"/>
        <end position="187"/>
    </location>
</feature>
<dbReference type="HAMAP" id="MF_00367">
    <property type="entry name" value="GTPase_Era"/>
    <property type="match status" value="1"/>
</dbReference>
<dbReference type="CDD" id="cd04163">
    <property type="entry name" value="Era"/>
    <property type="match status" value="1"/>
</dbReference>
<comment type="caution">
    <text evidence="9">The sequence shown here is derived from an EMBL/GenBank/DDBJ whole genome shotgun (WGS) entry which is preliminary data.</text>
</comment>
<feature type="region of interest" description="G2" evidence="7">
    <location>
        <begin position="87"/>
        <end position="91"/>
    </location>
</feature>
<dbReference type="GO" id="GO:0000028">
    <property type="term" value="P:ribosomal small subunit assembly"/>
    <property type="evidence" value="ECO:0007669"/>
    <property type="project" value="TreeGrafter"/>
</dbReference>
<name>A0A261FA47_9BIFI</name>
<protein>
    <recommendedName>
        <fullName evidence="2 6">GTPase Era</fullName>
    </recommendedName>
</protein>
<evidence type="ECO:0000256" key="4">
    <source>
        <dbReference type="ARBA" id="ARBA00022884"/>
    </source>
</evidence>
<feature type="binding site" evidence="6">
    <location>
        <begin position="184"/>
        <end position="187"/>
    </location>
    <ligand>
        <name>GTP</name>
        <dbReference type="ChEBI" id="CHEBI:37565"/>
    </ligand>
</feature>
<evidence type="ECO:0000313" key="9">
    <source>
        <dbReference type="EMBL" id="OZG55968.1"/>
    </source>
</evidence>
<evidence type="ECO:0000256" key="1">
    <source>
        <dbReference type="ARBA" id="ARBA00007921"/>
    </source>
</evidence>
<dbReference type="InterPro" id="IPR030388">
    <property type="entry name" value="G_ERA_dom"/>
</dbReference>
<dbReference type="GO" id="GO:0005886">
    <property type="term" value="C:plasma membrane"/>
    <property type="evidence" value="ECO:0007669"/>
    <property type="project" value="UniProtKB-SubCell"/>
</dbReference>
<dbReference type="InterPro" id="IPR005225">
    <property type="entry name" value="Small_GTP-bd"/>
</dbReference>
<dbReference type="SUPFAM" id="SSF52540">
    <property type="entry name" value="P-loop containing nucleoside triphosphate hydrolases"/>
    <property type="match status" value="1"/>
</dbReference>
<feature type="binding site" evidence="6">
    <location>
        <begin position="108"/>
        <end position="112"/>
    </location>
    <ligand>
        <name>GTP</name>
        <dbReference type="ChEBI" id="CHEBI:37565"/>
    </ligand>
</feature>
<dbReference type="InterPro" id="IPR005662">
    <property type="entry name" value="GTPase_Era-like"/>
</dbReference>
<dbReference type="InterPro" id="IPR015946">
    <property type="entry name" value="KH_dom-like_a/b"/>
</dbReference>
<feature type="region of interest" description="G3" evidence="7">
    <location>
        <begin position="108"/>
        <end position="111"/>
    </location>
</feature>
<feature type="region of interest" description="G5" evidence="7">
    <location>
        <begin position="213"/>
        <end position="215"/>
    </location>
</feature>
<dbReference type="PANTHER" id="PTHR42698:SF1">
    <property type="entry name" value="GTPASE ERA, MITOCHONDRIAL"/>
    <property type="match status" value="1"/>
</dbReference>
<accession>A0A261FA47</accession>
<dbReference type="GO" id="GO:0003924">
    <property type="term" value="F:GTPase activity"/>
    <property type="evidence" value="ECO:0007669"/>
    <property type="project" value="UniProtKB-UniRule"/>
</dbReference>
<dbReference type="GO" id="GO:0005829">
    <property type="term" value="C:cytosol"/>
    <property type="evidence" value="ECO:0007669"/>
    <property type="project" value="TreeGrafter"/>
</dbReference>
<keyword evidence="4 6" id="KW-0694">RNA-binding</keyword>
<dbReference type="GO" id="GO:0070181">
    <property type="term" value="F:small ribosomal subunit rRNA binding"/>
    <property type="evidence" value="ECO:0007669"/>
    <property type="project" value="UniProtKB-UniRule"/>
</dbReference>
<dbReference type="PANTHER" id="PTHR42698">
    <property type="entry name" value="GTPASE ERA"/>
    <property type="match status" value="1"/>
</dbReference>
<keyword evidence="5 6" id="KW-0342">GTP-binding</keyword>
<comment type="subunit">
    <text evidence="6">Monomer.</text>
</comment>
<proteinExistence type="inferred from homology"/>
<keyword evidence="10" id="KW-1185">Reference proteome</keyword>
<dbReference type="GO" id="GO:0043024">
    <property type="term" value="F:ribosomal small subunit binding"/>
    <property type="evidence" value="ECO:0007669"/>
    <property type="project" value="TreeGrafter"/>
</dbReference>
<evidence type="ECO:0000256" key="7">
    <source>
        <dbReference type="PROSITE-ProRule" id="PRU01050"/>
    </source>
</evidence>
<feature type="region of interest" description="G1" evidence="7">
    <location>
        <begin position="61"/>
        <end position="68"/>
    </location>
</feature>
<dbReference type="Proteomes" id="UP000228976">
    <property type="component" value="Unassembled WGS sequence"/>
</dbReference>
<dbReference type="InterPro" id="IPR006073">
    <property type="entry name" value="GTP-bd"/>
</dbReference>
<keyword evidence="6" id="KW-1003">Cell membrane</keyword>
<gene>
    <name evidence="6" type="primary">era</name>
    <name evidence="9" type="ORF">AEAE_0456</name>
</gene>
<dbReference type="Pfam" id="PF01926">
    <property type="entry name" value="MMR_HSR1"/>
    <property type="match status" value="1"/>
</dbReference>
<comment type="subcellular location">
    <subcellularLocation>
        <location evidence="6">Cytoplasm</location>
    </subcellularLocation>
    <subcellularLocation>
        <location evidence="6">Cell membrane</location>
        <topology evidence="6">Peripheral membrane protein</topology>
    </subcellularLocation>
</comment>
<feature type="domain" description="Era-type G" evidence="8">
    <location>
        <begin position="53"/>
        <end position="234"/>
    </location>
</feature>
<reference evidence="9 10" key="1">
    <citation type="journal article" date="2017" name="BMC Genomics">
        <title>Comparative genomic and phylogenomic analyses of the Bifidobacteriaceae family.</title>
        <authorList>
            <person name="Lugli G.A."/>
            <person name="Milani C."/>
            <person name="Turroni F."/>
            <person name="Duranti S."/>
            <person name="Mancabelli L."/>
            <person name="Mangifesta M."/>
            <person name="Ferrario C."/>
            <person name="Modesto M."/>
            <person name="Mattarelli P."/>
            <person name="Jiri K."/>
            <person name="van Sinderen D."/>
            <person name="Ventura M."/>
        </authorList>
    </citation>
    <scope>NUCLEOTIDE SEQUENCE [LARGE SCALE GENOMIC DNA]</scope>
    <source>
        <strain evidence="9 10">LMG 21773</strain>
    </source>
</reference>
<keyword evidence="6" id="KW-0963">Cytoplasm</keyword>
<keyword evidence="6" id="KW-0699">rRNA-binding</keyword>
<dbReference type="GO" id="GO:0005525">
    <property type="term" value="F:GTP binding"/>
    <property type="evidence" value="ECO:0007669"/>
    <property type="project" value="UniProtKB-UniRule"/>
</dbReference>
<dbReference type="SUPFAM" id="SSF54814">
    <property type="entry name" value="Prokaryotic type KH domain (KH-domain type II)"/>
    <property type="match status" value="1"/>
</dbReference>
<feature type="binding site" evidence="6">
    <location>
        <begin position="61"/>
        <end position="68"/>
    </location>
    <ligand>
        <name>GTP</name>
        <dbReference type="ChEBI" id="CHEBI:37565"/>
    </ligand>
</feature>
<evidence type="ECO:0000259" key="8">
    <source>
        <dbReference type="PROSITE" id="PS51713"/>
    </source>
</evidence>
<dbReference type="CDD" id="cd22534">
    <property type="entry name" value="KH-II_Era"/>
    <property type="match status" value="1"/>
</dbReference>
<evidence type="ECO:0000256" key="2">
    <source>
        <dbReference type="ARBA" id="ARBA00020484"/>
    </source>
</evidence>
<dbReference type="NCBIfam" id="TIGR00436">
    <property type="entry name" value="era"/>
    <property type="match status" value="1"/>
</dbReference>
<dbReference type="EMBL" id="MWWU01000002">
    <property type="protein sequence ID" value="OZG55968.1"/>
    <property type="molecule type" value="Genomic_DNA"/>
</dbReference>
<dbReference type="NCBIfam" id="NF000908">
    <property type="entry name" value="PRK00089.1"/>
    <property type="match status" value="1"/>
</dbReference>
<dbReference type="Gene3D" id="3.40.50.300">
    <property type="entry name" value="P-loop containing nucleotide triphosphate hydrolases"/>
    <property type="match status" value="1"/>
</dbReference>
<dbReference type="InterPro" id="IPR009019">
    <property type="entry name" value="KH_sf_prok-type"/>
</dbReference>
<comment type="similarity">
    <text evidence="1 6 7">Belongs to the TRAFAC class TrmE-Era-EngA-EngB-Septin-like GTPase superfamily. Era GTPase family.</text>
</comment>
<dbReference type="InterPro" id="IPR027417">
    <property type="entry name" value="P-loop_NTPase"/>
</dbReference>
<evidence type="ECO:0000313" key="10">
    <source>
        <dbReference type="Proteomes" id="UP000228976"/>
    </source>
</evidence>
<evidence type="ECO:0000256" key="6">
    <source>
        <dbReference type="HAMAP-Rule" id="MF_00367"/>
    </source>
</evidence>
<comment type="function">
    <text evidence="6">An essential GTPase that binds both GDP and GTP, with rapid nucleotide exchange. Plays a role in 16S rRNA processing and 30S ribosomal subunit biogenesis and possibly also in cell cycle regulation and energy metabolism.</text>
</comment>
<keyword evidence="6" id="KW-0690">Ribosome biogenesis</keyword>